<dbReference type="PROSITE" id="PS51462">
    <property type="entry name" value="NUDIX"/>
    <property type="match status" value="1"/>
</dbReference>
<evidence type="ECO:0000256" key="1">
    <source>
        <dbReference type="ARBA" id="ARBA00005582"/>
    </source>
</evidence>
<gene>
    <name evidence="5" type="ORF">E3O32_02935</name>
</gene>
<dbReference type="InterPro" id="IPR020084">
    <property type="entry name" value="NUDIX_hydrolase_CS"/>
</dbReference>
<feature type="domain" description="Nudix hydrolase" evidence="4">
    <location>
        <begin position="6"/>
        <end position="135"/>
    </location>
</feature>
<dbReference type="Gene3D" id="3.40.50.1240">
    <property type="entry name" value="Phosphoglycerate mutase-like"/>
    <property type="match status" value="1"/>
</dbReference>
<dbReference type="PROSITE" id="PS00893">
    <property type="entry name" value="NUDIX_BOX"/>
    <property type="match status" value="1"/>
</dbReference>
<organism evidence="5 6">
    <name type="scientific">Cryobacterium mannosilyticum</name>
    <dbReference type="NCBI Taxonomy" id="1259190"/>
    <lineage>
        <taxon>Bacteria</taxon>
        <taxon>Bacillati</taxon>
        <taxon>Actinomycetota</taxon>
        <taxon>Actinomycetes</taxon>
        <taxon>Micrococcales</taxon>
        <taxon>Microbacteriaceae</taxon>
        <taxon>Cryobacterium</taxon>
    </lineage>
</organism>
<dbReference type="Proteomes" id="UP000297643">
    <property type="component" value="Unassembled WGS sequence"/>
</dbReference>
<accession>A0A4R8WE27</accession>
<dbReference type="PRINTS" id="PR00502">
    <property type="entry name" value="NUDIXFAMILY"/>
</dbReference>
<evidence type="ECO:0000313" key="6">
    <source>
        <dbReference type="Proteomes" id="UP000297643"/>
    </source>
</evidence>
<dbReference type="CDD" id="cd03673">
    <property type="entry name" value="NUDIX_Ap6A_hydrolase"/>
    <property type="match status" value="1"/>
</dbReference>
<dbReference type="EMBL" id="SOFM01000007">
    <property type="protein sequence ID" value="TFC07475.1"/>
    <property type="molecule type" value="Genomic_DNA"/>
</dbReference>
<evidence type="ECO:0000256" key="3">
    <source>
        <dbReference type="RuleBase" id="RU003476"/>
    </source>
</evidence>
<dbReference type="GO" id="GO:0004081">
    <property type="term" value="F:bis(5'-nucleosyl)-tetraphosphatase (asymmetrical) activity"/>
    <property type="evidence" value="ECO:0007669"/>
    <property type="project" value="TreeGrafter"/>
</dbReference>
<dbReference type="InterPro" id="IPR051325">
    <property type="entry name" value="Nudix_hydrolase_domain"/>
</dbReference>
<evidence type="ECO:0000259" key="4">
    <source>
        <dbReference type="PROSITE" id="PS51462"/>
    </source>
</evidence>
<dbReference type="CDD" id="cd07040">
    <property type="entry name" value="HP"/>
    <property type="match status" value="1"/>
</dbReference>
<comment type="similarity">
    <text evidence="1 3">Belongs to the Nudix hydrolase family.</text>
</comment>
<dbReference type="AlphaFoldDB" id="A0A4R8WE27"/>
<dbReference type="SUPFAM" id="SSF53254">
    <property type="entry name" value="Phosphoglycerate mutase-like"/>
    <property type="match status" value="1"/>
</dbReference>
<dbReference type="InterPro" id="IPR029033">
    <property type="entry name" value="His_PPase_superfam"/>
</dbReference>
<dbReference type="Pfam" id="PF00293">
    <property type="entry name" value="NUDIX"/>
    <property type="match status" value="1"/>
</dbReference>
<dbReference type="GO" id="GO:0006754">
    <property type="term" value="P:ATP biosynthetic process"/>
    <property type="evidence" value="ECO:0007669"/>
    <property type="project" value="TreeGrafter"/>
</dbReference>
<name>A0A4R8WE27_9MICO</name>
<keyword evidence="2 3" id="KW-0378">Hydrolase</keyword>
<dbReference type="PANTHER" id="PTHR21340">
    <property type="entry name" value="DIADENOSINE 5,5-P1,P4-TETRAPHOSPHATE PYROPHOSPHOHYDROLASE MUTT"/>
    <property type="match status" value="1"/>
</dbReference>
<dbReference type="RefSeq" id="WP_134506805.1">
    <property type="nucleotide sequence ID" value="NZ_SOFM01000007.1"/>
</dbReference>
<dbReference type="InterPro" id="IPR015797">
    <property type="entry name" value="NUDIX_hydrolase-like_dom_sf"/>
</dbReference>
<dbReference type="GO" id="GO:0006167">
    <property type="term" value="P:AMP biosynthetic process"/>
    <property type="evidence" value="ECO:0007669"/>
    <property type="project" value="TreeGrafter"/>
</dbReference>
<dbReference type="Pfam" id="PF00300">
    <property type="entry name" value="His_Phos_1"/>
    <property type="match status" value="1"/>
</dbReference>
<dbReference type="InterPro" id="IPR013078">
    <property type="entry name" value="His_Pase_superF_clade-1"/>
</dbReference>
<dbReference type="InterPro" id="IPR020476">
    <property type="entry name" value="Nudix_hydrolase"/>
</dbReference>
<dbReference type="Gene3D" id="3.90.79.10">
    <property type="entry name" value="Nucleoside Triphosphate Pyrophosphohydrolase"/>
    <property type="match status" value="1"/>
</dbReference>
<comment type="caution">
    <text evidence="5">The sequence shown here is derived from an EMBL/GenBank/DDBJ whole genome shotgun (WGS) entry which is preliminary data.</text>
</comment>
<protein>
    <submittedName>
        <fullName evidence="5">NUDIX hydrolase</fullName>
    </submittedName>
</protein>
<dbReference type="SUPFAM" id="SSF55811">
    <property type="entry name" value="Nudix"/>
    <property type="match status" value="1"/>
</dbReference>
<dbReference type="PANTHER" id="PTHR21340:SF0">
    <property type="entry name" value="BIS(5'-NUCLEOSYL)-TETRAPHOSPHATASE [ASYMMETRICAL]"/>
    <property type="match status" value="1"/>
</dbReference>
<keyword evidence="6" id="KW-1185">Reference proteome</keyword>
<sequence>MTESPVFAAGAVCWRLIEGRMHVLLIHRTVYGDVTIPKGKVDPGETLPQTAVREIEEETGLAVALGVPLGISTYAMPGGREKIVHYWAAEVSPEAIQRSTFVPNGEVAAIEWVTIKKARTYLSYTPDVEIIDAFAKLVDAGVTRTFALIALRHGKAVQPGNWDGPDSTRPLTERGVTQAAGLVGTIAAWRPRRIISSTATRCVTTVAPLSAATGIQIKRTETFSQDAYEQGLADVRSGIGKRVRSRKSAVICSHGPVLPEILHEIALATGTTFGSFVADAASLDTGAFAVVHLSAENPSAGIVAIETHAPAA</sequence>
<dbReference type="InterPro" id="IPR000086">
    <property type="entry name" value="NUDIX_hydrolase_dom"/>
</dbReference>
<proteinExistence type="inferred from homology"/>
<reference evidence="5 6" key="1">
    <citation type="submission" date="2019-03" db="EMBL/GenBank/DDBJ databases">
        <title>Genomics of glacier-inhabiting Cryobacterium strains.</title>
        <authorList>
            <person name="Liu Q."/>
            <person name="Xin Y.-H."/>
        </authorList>
    </citation>
    <scope>NUCLEOTIDE SEQUENCE [LARGE SCALE GENOMIC DNA]</scope>
    <source>
        <strain evidence="5 6">RHLT2-21</strain>
    </source>
</reference>
<dbReference type="SMART" id="SM00855">
    <property type="entry name" value="PGAM"/>
    <property type="match status" value="1"/>
</dbReference>
<evidence type="ECO:0000256" key="2">
    <source>
        <dbReference type="ARBA" id="ARBA00022801"/>
    </source>
</evidence>
<evidence type="ECO:0000313" key="5">
    <source>
        <dbReference type="EMBL" id="TFC07475.1"/>
    </source>
</evidence>